<dbReference type="AlphaFoldDB" id="A0A6B8RKR8"/>
<dbReference type="KEGG" id="ppsc:EHS13_14585"/>
<comment type="similarity">
    <text evidence="1">Belongs to the FPP/GGPP synthase family.</text>
</comment>
<gene>
    <name evidence="2" type="ORF">EHS13_14585</name>
</gene>
<evidence type="ECO:0000256" key="1">
    <source>
        <dbReference type="RuleBase" id="RU004466"/>
    </source>
</evidence>
<keyword evidence="1" id="KW-0808">Transferase</keyword>
<dbReference type="SFLD" id="SFLDS00005">
    <property type="entry name" value="Isoprenoid_Synthase_Type_I"/>
    <property type="match status" value="1"/>
</dbReference>
<dbReference type="SFLD" id="SFLDG01211">
    <property type="entry name" value="Competence_Regulatory_Protein"/>
    <property type="match status" value="1"/>
</dbReference>
<dbReference type="Gene3D" id="1.10.600.10">
    <property type="entry name" value="Farnesyl Diphosphate Synthase"/>
    <property type="match status" value="1"/>
</dbReference>
<protein>
    <recommendedName>
        <fullName evidence="4">Polyprenyl synthetase</fullName>
    </recommendedName>
</protein>
<dbReference type="SUPFAM" id="SSF48576">
    <property type="entry name" value="Terpenoid synthases"/>
    <property type="match status" value="1"/>
</dbReference>
<evidence type="ECO:0000313" key="3">
    <source>
        <dbReference type="Proteomes" id="UP000426246"/>
    </source>
</evidence>
<dbReference type="InterPro" id="IPR008949">
    <property type="entry name" value="Isoprenoid_synthase_dom_sf"/>
</dbReference>
<keyword evidence="3" id="KW-1185">Reference proteome</keyword>
<dbReference type="Pfam" id="PF00348">
    <property type="entry name" value="polyprenyl_synt"/>
    <property type="match status" value="1"/>
</dbReference>
<dbReference type="GO" id="GO:0008299">
    <property type="term" value="P:isoprenoid biosynthetic process"/>
    <property type="evidence" value="ECO:0007669"/>
    <property type="project" value="InterPro"/>
</dbReference>
<organism evidence="2 3">
    <name type="scientific">Paenibacillus psychroresistens</name>
    <dbReference type="NCBI Taxonomy" id="1778678"/>
    <lineage>
        <taxon>Bacteria</taxon>
        <taxon>Bacillati</taxon>
        <taxon>Bacillota</taxon>
        <taxon>Bacilli</taxon>
        <taxon>Bacillales</taxon>
        <taxon>Paenibacillaceae</taxon>
        <taxon>Paenibacillus</taxon>
    </lineage>
</organism>
<evidence type="ECO:0000313" key="2">
    <source>
        <dbReference type="EMBL" id="QGQ96016.1"/>
    </source>
</evidence>
<dbReference type="CDD" id="cd00385">
    <property type="entry name" value="Isoprenoid_Biosyn_C1"/>
    <property type="match status" value="1"/>
</dbReference>
<dbReference type="Proteomes" id="UP000426246">
    <property type="component" value="Chromosome"/>
</dbReference>
<reference evidence="3" key="1">
    <citation type="submission" date="2018-11" db="EMBL/GenBank/DDBJ databases">
        <title>Complete genome sequence of Paenibacillus sp. ML311-T8.</title>
        <authorList>
            <person name="Nam Y.-D."/>
            <person name="Kang J."/>
            <person name="Chung W.-H."/>
            <person name="Park Y.S."/>
        </authorList>
    </citation>
    <scope>NUCLEOTIDE SEQUENCE [LARGE SCALE GENOMIC DNA]</scope>
    <source>
        <strain evidence="3">ML311-T8</strain>
    </source>
</reference>
<sequence>MKSSVSKQERKRSRNSSKVIITQIRKEGYSLELTVQQELNRIVNQYFPDTVLNGLIKLFIADKAEEGSRWFEITRYSHLMLGGNSLQIDRLACLTEWVMLWFDITDDLQDRDNFSKPWMTCPPEHTLNAMLAFPIAFIGEIGELEVDNSRIRSAFISKVSYLLASAIIGQQVDLNHSVHTEQDYMQMIEKRAGVPLQFACYLGYAWLELSEEIREQMNDLALCIGVIAQIGNDMRDILSFDLKNDLLQKKRTLPIIYLLEDSREEFPALAQYYAGEITDEVFLESKLACIQYVQDSGCLEYSRIIQSLYRQRAEEIFTELPLISPWKEKFREITFA</sequence>
<name>A0A6B8RKR8_9BACL</name>
<evidence type="ECO:0008006" key="4">
    <source>
        <dbReference type="Google" id="ProtNLM"/>
    </source>
</evidence>
<proteinExistence type="inferred from homology"/>
<dbReference type="InterPro" id="IPR033965">
    <property type="entry name" value="ComQ"/>
</dbReference>
<accession>A0A6B8RKR8</accession>
<dbReference type="EMBL" id="CP034235">
    <property type="protein sequence ID" value="QGQ96016.1"/>
    <property type="molecule type" value="Genomic_DNA"/>
</dbReference>
<dbReference type="GO" id="GO:0004659">
    <property type="term" value="F:prenyltransferase activity"/>
    <property type="evidence" value="ECO:0007669"/>
    <property type="project" value="InterPro"/>
</dbReference>
<dbReference type="InterPro" id="IPR000092">
    <property type="entry name" value="Polyprenyl_synt"/>
</dbReference>